<sequence>MYRHTVTVLARLKLVTEFEFQIALMPEIRVIQIGNVAGIAFEQHLFFKAEQIRRFTASGFPPRIKMATRHHFGTDTLVIELKQLFIINQNIAATRFVF</sequence>
<dbReference type="EMBL" id="CWQJ01000006">
    <property type="protein sequence ID" value="CSB88743.1"/>
    <property type="molecule type" value="Genomic_DNA"/>
</dbReference>
<reference evidence="1 2" key="1">
    <citation type="submission" date="2015-07" db="EMBL/GenBank/DDBJ databases">
        <authorList>
            <consortium name="Pathogen Informatics"/>
        </authorList>
    </citation>
    <scope>NUCLEOTIDE SEQUENCE [LARGE SCALE GENOMIC DNA]</scope>
    <source>
        <strain evidence="1 2">A325</strain>
    </source>
</reference>
<evidence type="ECO:0000313" key="1">
    <source>
        <dbReference type="EMBL" id="CSB88743.1"/>
    </source>
</evidence>
<organism evidence="1 2">
    <name type="scientific">Vibrio cholerae</name>
    <dbReference type="NCBI Taxonomy" id="666"/>
    <lineage>
        <taxon>Bacteria</taxon>
        <taxon>Pseudomonadati</taxon>
        <taxon>Pseudomonadota</taxon>
        <taxon>Gammaproteobacteria</taxon>
        <taxon>Vibrionales</taxon>
        <taxon>Vibrionaceae</taxon>
        <taxon>Vibrio</taxon>
    </lineage>
</organism>
<proteinExistence type="predicted"/>
<accession>A0A655WGY4</accession>
<name>A0A655WGY4_VIBCL</name>
<gene>
    <name evidence="1" type="ORF">ERS013201_01217</name>
</gene>
<dbReference type="AlphaFoldDB" id="A0A655WGY4"/>
<protein>
    <submittedName>
        <fullName evidence="1">Uncharacterized protein</fullName>
    </submittedName>
</protein>
<evidence type="ECO:0000313" key="2">
    <source>
        <dbReference type="Proteomes" id="UP000046067"/>
    </source>
</evidence>
<dbReference type="Proteomes" id="UP000046067">
    <property type="component" value="Unassembled WGS sequence"/>
</dbReference>